<gene>
    <name evidence="1" type="ORF">GO755_35255</name>
</gene>
<protein>
    <submittedName>
        <fullName evidence="1">Type II toxin-antitoxin system VapB family antitoxin</fullName>
    </submittedName>
</protein>
<evidence type="ECO:0000313" key="1">
    <source>
        <dbReference type="EMBL" id="MVM35334.1"/>
    </source>
</evidence>
<sequence length="71" mass="8338">MRTNIDISDELLQVAMEISHIKTKKAVVELALQEYINMMRRKDLASLFGQVEWEGDLNQIRTDTTLNEWDQ</sequence>
<dbReference type="InterPro" id="IPR019239">
    <property type="entry name" value="VapB_antitoxin"/>
</dbReference>
<proteinExistence type="predicted"/>
<organism evidence="1 2">
    <name type="scientific">Spirosoma arboris</name>
    <dbReference type="NCBI Taxonomy" id="2682092"/>
    <lineage>
        <taxon>Bacteria</taxon>
        <taxon>Pseudomonadati</taxon>
        <taxon>Bacteroidota</taxon>
        <taxon>Cytophagia</taxon>
        <taxon>Cytophagales</taxon>
        <taxon>Cytophagaceae</taxon>
        <taxon>Spirosoma</taxon>
    </lineage>
</organism>
<dbReference type="AlphaFoldDB" id="A0A7K1SNF6"/>
<accession>A0A7K1SNF6</accession>
<reference evidence="1 2" key="1">
    <citation type="submission" date="2019-12" db="EMBL/GenBank/DDBJ databases">
        <title>Spirosoma sp. HMF4905 genome sequencing and assembly.</title>
        <authorList>
            <person name="Kang H."/>
            <person name="Cha I."/>
            <person name="Kim H."/>
            <person name="Joh K."/>
        </authorList>
    </citation>
    <scope>NUCLEOTIDE SEQUENCE [LARGE SCALE GENOMIC DNA]</scope>
    <source>
        <strain evidence="1 2">HMF4905</strain>
    </source>
</reference>
<comment type="caution">
    <text evidence="1">The sequence shown here is derived from an EMBL/GenBank/DDBJ whole genome shotgun (WGS) entry which is preliminary data.</text>
</comment>
<dbReference type="RefSeq" id="WP_157590147.1">
    <property type="nucleotide sequence ID" value="NZ_WPIN01000022.1"/>
</dbReference>
<evidence type="ECO:0000313" key="2">
    <source>
        <dbReference type="Proteomes" id="UP000436006"/>
    </source>
</evidence>
<dbReference type="Pfam" id="PF09957">
    <property type="entry name" value="VapB_antitoxin"/>
    <property type="match status" value="1"/>
</dbReference>
<keyword evidence="2" id="KW-1185">Reference proteome</keyword>
<name>A0A7K1SNF6_9BACT</name>
<dbReference type="EMBL" id="WPIN01000022">
    <property type="protein sequence ID" value="MVM35334.1"/>
    <property type="molecule type" value="Genomic_DNA"/>
</dbReference>
<dbReference type="Proteomes" id="UP000436006">
    <property type="component" value="Unassembled WGS sequence"/>
</dbReference>